<organism evidence="13 14">
    <name type="scientific">Didymosphaeria variabile</name>
    <dbReference type="NCBI Taxonomy" id="1932322"/>
    <lineage>
        <taxon>Eukaryota</taxon>
        <taxon>Fungi</taxon>
        <taxon>Dikarya</taxon>
        <taxon>Ascomycota</taxon>
        <taxon>Pezizomycotina</taxon>
        <taxon>Dothideomycetes</taxon>
        <taxon>Pleosporomycetidae</taxon>
        <taxon>Pleosporales</taxon>
        <taxon>Massarineae</taxon>
        <taxon>Didymosphaeriaceae</taxon>
        <taxon>Didymosphaeria</taxon>
    </lineage>
</organism>
<dbReference type="InterPro" id="IPR052054">
    <property type="entry name" value="Oxidative_DNA_repair_enzyme"/>
</dbReference>
<dbReference type="EMBL" id="JAPEUX010000009">
    <property type="protein sequence ID" value="KAJ4345495.1"/>
    <property type="molecule type" value="Genomic_DNA"/>
</dbReference>
<accession>A0A9W9C5J4</accession>
<dbReference type="Gene3D" id="3.30.310.40">
    <property type="match status" value="1"/>
</dbReference>
<evidence type="ECO:0000256" key="5">
    <source>
        <dbReference type="ARBA" id="ARBA00022801"/>
    </source>
</evidence>
<dbReference type="GO" id="GO:0006289">
    <property type="term" value="P:nucleotide-excision repair"/>
    <property type="evidence" value="ECO:0007669"/>
    <property type="project" value="InterPro"/>
</dbReference>
<dbReference type="GO" id="GO:0140078">
    <property type="term" value="F:class I DNA-(apurinic or apyrimidinic site) endonuclease activity"/>
    <property type="evidence" value="ECO:0007669"/>
    <property type="project" value="UniProtKB-EC"/>
</dbReference>
<keyword evidence="4" id="KW-0227">DNA damage</keyword>
<dbReference type="InterPro" id="IPR003265">
    <property type="entry name" value="HhH-GPD_domain"/>
</dbReference>
<name>A0A9W9C5J4_9PLEO</name>
<evidence type="ECO:0000256" key="4">
    <source>
        <dbReference type="ARBA" id="ARBA00022763"/>
    </source>
</evidence>
<dbReference type="AlphaFoldDB" id="A0A9W9C5J4"/>
<dbReference type="PANTHER" id="PTHR10242">
    <property type="entry name" value="8-OXOGUANINE DNA GLYCOSYLASE"/>
    <property type="match status" value="1"/>
</dbReference>
<dbReference type="Pfam" id="PF00730">
    <property type="entry name" value="HhH-GPD"/>
    <property type="match status" value="1"/>
</dbReference>
<evidence type="ECO:0000313" key="13">
    <source>
        <dbReference type="EMBL" id="KAJ4345495.1"/>
    </source>
</evidence>
<dbReference type="InterPro" id="IPR012904">
    <property type="entry name" value="OGG_N"/>
</dbReference>
<keyword evidence="7 13" id="KW-0456">Lyase</keyword>
<evidence type="ECO:0000256" key="11">
    <source>
        <dbReference type="ARBA" id="ARBA00044632"/>
    </source>
</evidence>
<evidence type="ECO:0000256" key="2">
    <source>
        <dbReference type="ARBA" id="ARBA00010679"/>
    </source>
</evidence>
<proteinExistence type="inferred from homology"/>
<gene>
    <name evidence="13" type="primary">OGG1</name>
    <name evidence="13" type="ORF">N0V89_011627</name>
</gene>
<dbReference type="GeneID" id="80915157"/>
<comment type="subcellular location">
    <subcellularLocation>
        <location evidence="1">Nucleus</location>
    </subcellularLocation>
</comment>
<reference evidence="13" key="1">
    <citation type="submission" date="2022-10" db="EMBL/GenBank/DDBJ databases">
        <title>Tapping the CABI collections for fungal endophytes: first genome assemblies for Collariella, Neodidymelliopsis, Ascochyta clinopodiicola, Didymella pomorum, Didymosphaeria variabile, Neocosmospora piperis and Neocucurbitaria cava.</title>
        <authorList>
            <person name="Hill R."/>
        </authorList>
    </citation>
    <scope>NUCLEOTIDE SEQUENCE</scope>
    <source>
        <strain evidence="13">IMI 356815</strain>
    </source>
</reference>
<comment type="catalytic activity">
    <reaction evidence="11">
        <text>2'-deoxyribonucleotide-(2'-deoxyribose 5'-phosphate)-2'-deoxyribonucleotide-DNA = a 3'-end 2'-deoxyribonucleotide-(2,3-dehydro-2,3-deoxyribose 5'-phosphate)-DNA + a 5'-end 5'-phospho-2'-deoxyribonucleoside-DNA + H(+)</text>
        <dbReference type="Rhea" id="RHEA:66592"/>
        <dbReference type="Rhea" id="RHEA-COMP:13180"/>
        <dbReference type="Rhea" id="RHEA-COMP:16897"/>
        <dbReference type="Rhea" id="RHEA-COMP:17067"/>
        <dbReference type="ChEBI" id="CHEBI:15378"/>
        <dbReference type="ChEBI" id="CHEBI:136412"/>
        <dbReference type="ChEBI" id="CHEBI:157695"/>
        <dbReference type="ChEBI" id="CHEBI:167181"/>
        <dbReference type="EC" id="4.2.99.18"/>
    </reaction>
</comment>
<evidence type="ECO:0000256" key="3">
    <source>
        <dbReference type="ARBA" id="ARBA00012720"/>
    </source>
</evidence>
<dbReference type="FunFam" id="1.10.1670.10:FF:000005">
    <property type="entry name" value="N-glycosylase/DNA lyase OGG1"/>
    <property type="match status" value="1"/>
</dbReference>
<sequence length="411" mass="46143">MALRAADWHKLPIALTELCINTTLRCGQSFRWRKSAEDEYSMALHDRILSFRQDATHLHYRAIFPSSLPSPPPSNAPSIAPSVASDEDDTLALVRHYLNLEPNLAQLYEQWASADPNFKKRAPKFTGIRILRQDPWEALIGFICSSNNNISRISGMVHNLCKHYGPLIGVIDGEPYHDFPTPEALADPKVEAHLKELGFGYRAKYIAKTAQIVAAEKGLAWLDELCNPESPVFGKEPKPAGDLGAGGREGYRKAHEELLALHGVGPKVADCVCLMGLGWSESVPVDTHVWQIAQRDYRFGKGKHSSLTAATYIAVANRFRELWGKEAGWAHSVLFTADLKAFSERVVAKTEVKEEEITVKQEVDGTEKIEDVKKTETVKRKRVKKEIDEPEQQIVEVKEEVSTRSKRRRAR</sequence>
<dbReference type="SUPFAM" id="SSF48150">
    <property type="entry name" value="DNA-glycosylase"/>
    <property type="match status" value="1"/>
</dbReference>
<evidence type="ECO:0000313" key="14">
    <source>
        <dbReference type="Proteomes" id="UP001140513"/>
    </source>
</evidence>
<dbReference type="GO" id="GO:0005634">
    <property type="term" value="C:nucleus"/>
    <property type="evidence" value="ECO:0007669"/>
    <property type="project" value="UniProtKB-SubCell"/>
</dbReference>
<dbReference type="RefSeq" id="XP_056065659.1">
    <property type="nucleotide sequence ID" value="XM_056220356.1"/>
</dbReference>
<dbReference type="GO" id="GO:0034039">
    <property type="term" value="F:8-oxo-7,8-dihydroguanine DNA N-glycosylase activity"/>
    <property type="evidence" value="ECO:0007669"/>
    <property type="project" value="TreeGrafter"/>
</dbReference>
<keyword evidence="5" id="KW-0378">Hydrolase</keyword>
<evidence type="ECO:0000256" key="6">
    <source>
        <dbReference type="ARBA" id="ARBA00023204"/>
    </source>
</evidence>
<evidence type="ECO:0000256" key="10">
    <source>
        <dbReference type="ARBA" id="ARBA00023295"/>
    </source>
</evidence>
<dbReference type="OrthoDB" id="238681at2759"/>
<keyword evidence="6" id="KW-0234">DNA repair</keyword>
<evidence type="ECO:0000256" key="1">
    <source>
        <dbReference type="ARBA" id="ARBA00004123"/>
    </source>
</evidence>
<dbReference type="Gene3D" id="1.10.1670.10">
    <property type="entry name" value="Helix-hairpin-Helix base-excision DNA repair enzymes (C-terminal)"/>
    <property type="match status" value="1"/>
</dbReference>
<keyword evidence="10" id="KW-0326">Glycosidase</keyword>
<dbReference type="Pfam" id="PF07934">
    <property type="entry name" value="OGG_N"/>
    <property type="match status" value="1"/>
</dbReference>
<evidence type="ECO:0000259" key="12">
    <source>
        <dbReference type="SMART" id="SM00478"/>
    </source>
</evidence>
<dbReference type="Gene3D" id="1.10.340.30">
    <property type="entry name" value="Hypothetical protein, domain 2"/>
    <property type="match status" value="1"/>
</dbReference>
<feature type="domain" description="HhH-GPD" evidence="12">
    <location>
        <begin position="144"/>
        <end position="339"/>
    </location>
</feature>
<evidence type="ECO:0000256" key="8">
    <source>
        <dbReference type="ARBA" id="ARBA00023242"/>
    </source>
</evidence>
<dbReference type="PANTHER" id="PTHR10242:SF2">
    <property type="entry name" value="N-GLYCOSYLASE_DNA LYASE"/>
    <property type="match status" value="1"/>
</dbReference>
<keyword evidence="9" id="KW-0511">Multifunctional enzyme</keyword>
<evidence type="ECO:0000256" key="7">
    <source>
        <dbReference type="ARBA" id="ARBA00023239"/>
    </source>
</evidence>
<dbReference type="Proteomes" id="UP001140513">
    <property type="component" value="Unassembled WGS sequence"/>
</dbReference>
<protein>
    <recommendedName>
        <fullName evidence="3">DNA-(apurinic or apyrimidinic site) lyase</fullName>
        <ecNumber evidence="3">4.2.99.18</ecNumber>
    </recommendedName>
</protein>
<keyword evidence="8" id="KW-0539">Nucleus</keyword>
<dbReference type="InterPro" id="IPR023170">
    <property type="entry name" value="HhH_base_excis_C"/>
</dbReference>
<comment type="similarity">
    <text evidence="2">Belongs to the type-1 OGG1 family.</text>
</comment>
<dbReference type="CDD" id="cd00056">
    <property type="entry name" value="ENDO3c"/>
    <property type="match status" value="1"/>
</dbReference>
<evidence type="ECO:0000256" key="9">
    <source>
        <dbReference type="ARBA" id="ARBA00023268"/>
    </source>
</evidence>
<dbReference type="EC" id="4.2.99.18" evidence="3"/>
<dbReference type="SUPFAM" id="SSF55945">
    <property type="entry name" value="TATA-box binding protein-like"/>
    <property type="match status" value="1"/>
</dbReference>
<dbReference type="InterPro" id="IPR011257">
    <property type="entry name" value="DNA_glycosylase"/>
</dbReference>
<comment type="caution">
    <text evidence="13">The sequence shown here is derived from an EMBL/GenBank/DDBJ whole genome shotgun (WGS) entry which is preliminary data.</text>
</comment>
<dbReference type="GO" id="GO:0006285">
    <property type="term" value="P:base-excision repair, AP site formation"/>
    <property type="evidence" value="ECO:0007669"/>
    <property type="project" value="UniProtKB-ARBA"/>
</dbReference>
<dbReference type="SMART" id="SM00478">
    <property type="entry name" value="ENDO3c"/>
    <property type="match status" value="1"/>
</dbReference>
<dbReference type="GO" id="GO:0003684">
    <property type="term" value="F:damaged DNA binding"/>
    <property type="evidence" value="ECO:0007669"/>
    <property type="project" value="InterPro"/>
</dbReference>
<keyword evidence="14" id="KW-1185">Reference proteome</keyword>